<proteinExistence type="predicted"/>
<evidence type="ECO:0000313" key="3">
    <source>
        <dbReference type="Proteomes" id="UP001221757"/>
    </source>
</evidence>
<feature type="compositionally biased region" description="Pro residues" evidence="1">
    <location>
        <begin position="614"/>
        <end position="628"/>
    </location>
</feature>
<protein>
    <submittedName>
        <fullName evidence="2">Uncharacterized protein</fullName>
    </submittedName>
</protein>
<feature type="compositionally biased region" description="Low complexity" evidence="1">
    <location>
        <begin position="291"/>
        <end position="305"/>
    </location>
</feature>
<feature type="region of interest" description="Disordered" evidence="1">
    <location>
        <begin position="600"/>
        <end position="639"/>
    </location>
</feature>
<dbReference type="AlphaFoldDB" id="A0AAD7FZ05"/>
<name>A0AAD7FZ05_MYCRO</name>
<keyword evidence="3" id="KW-1185">Reference proteome</keyword>
<feature type="region of interest" description="Disordered" evidence="1">
    <location>
        <begin position="254"/>
        <end position="309"/>
    </location>
</feature>
<comment type="caution">
    <text evidence="2">The sequence shown here is derived from an EMBL/GenBank/DDBJ whole genome shotgun (WGS) entry which is preliminary data.</text>
</comment>
<organism evidence="2 3">
    <name type="scientific">Mycena rosella</name>
    <name type="common">Pink bonnet</name>
    <name type="synonym">Agaricus rosellus</name>
    <dbReference type="NCBI Taxonomy" id="1033263"/>
    <lineage>
        <taxon>Eukaryota</taxon>
        <taxon>Fungi</taxon>
        <taxon>Dikarya</taxon>
        <taxon>Basidiomycota</taxon>
        <taxon>Agaricomycotina</taxon>
        <taxon>Agaricomycetes</taxon>
        <taxon>Agaricomycetidae</taxon>
        <taxon>Agaricales</taxon>
        <taxon>Marasmiineae</taxon>
        <taxon>Mycenaceae</taxon>
        <taxon>Mycena</taxon>
    </lineage>
</organism>
<feature type="region of interest" description="Disordered" evidence="1">
    <location>
        <begin position="49"/>
        <end position="77"/>
    </location>
</feature>
<reference evidence="2" key="1">
    <citation type="submission" date="2023-03" db="EMBL/GenBank/DDBJ databases">
        <title>Massive genome expansion in bonnet fungi (Mycena s.s.) driven by repeated elements and novel gene families across ecological guilds.</title>
        <authorList>
            <consortium name="Lawrence Berkeley National Laboratory"/>
            <person name="Harder C.B."/>
            <person name="Miyauchi S."/>
            <person name="Viragh M."/>
            <person name="Kuo A."/>
            <person name="Thoen E."/>
            <person name="Andreopoulos B."/>
            <person name="Lu D."/>
            <person name="Skrede I."/>
            <person name="Drula E."/>
            <person name="Henrissat B."/>
            <person name="Morin E."/>
            <person name="Kohler A."/>
            <person name="Barry K."/>
            <person name="LaButti K."/>
            <person name="Morin E."/>
            <person name="Salamov A."/>
            <person name="Lipzen A."/>
            <person name="Mereny Z."/>
            <person name="Hegedus B."/>
            <person name="Baldrian P."/>
            <person name="Stursova M."/>
            <person name="Weitz H."/>
            <person name="Taylor A."/>
            <person name="Grigoriev I.V."/>
            <person name="Nagy L.G."/>
            <person name="Martin F."/>
            <person name="Kauserud H."/>
        </authorList>
    </citation>
    <scope>NUCLEOTIDE SEQUENCE</scope>
    <source>
        <strain evidence="2">CBHHK067</strain>
    </source>
</reference>
<gene>
    <name evidence="2" type="ORF">B0H17DRAFT_1339026</name>
</gene>
<accession>A0AAD7FZ05</accession>
<evidence type="ECO:0000313" key="2">
    <source>
        <dbReference type="EMBL" id="KAJ7645735.1"/>
    </source>
</evidence>
<dbReference type="EMBL" id="JARKIE010000396">
    <property type="protein sequence ID" value="KAJ7645735.1"/>
    <property type="molecule type" value="Genomic_DNA"/>
</dbReference>
<sequence>MQLLHPHFALTQATTQSTIASPRLSPVRRLSSYTCASSYTFVLSIPSDDMKRRKEKKDKPKNTDADQPRRRGRPPNVVVRRGRQAAKYITKALFGDRTPTPDPALPGPEAAPATGGVLLTGETAHDAALAGEEYGVPTEREDPDQTPVWLQRVDRTAKNKKWTHIATINTEDLPMWFNNQKNDYQPRAHAESRIVYVNYFGHPGDSPHDVRARKCVVRWAKQAPPESELRTTAIKDERPVWRWVYVCAGAHDRVPPLAKDGANTRTGKAASDDKESHTSSGDQNSEDEAPGSGSEDSEQGQQEGQTRSRWKRCAAGVQLHFEITANDLAVVKVWQSGEHDDASPAQFPHLAFCRLLRLQMLDRFRRLGSTASAVKRDDFSLDSIILNASGPNGALFIDSTHRLHNENRAATTALCTADLNAHMMPGAYLISANIKGATIKEWFMQTTEKIEARAQEVVNDKSLIQDRDPATRERIYTCCQTIVKYGFSSTLIMMDKSRSQLNGVVEALKALGIEEWVYLRLCQFHVVQAILRFDCDNGRQGLGLTIPFSIKFEILVLFRKLQRCRSWTDWDETKRIFHAGLAKLLSNEDVETLHKKATLEQEAEAGTPSKTQPAPLPSQTAPPPPRTVPQPKSKRAKAQGKTCLEVVQDYFDSNWFVNPWISMFTDIGMPADQSRDGTWNTNNWA</sequence>
<dbReference type="Proteomes" id="UP001221757">
    <property type="component" value="Unassembled WGS sequence"/>
</dbReference>
<feature type="compositionally biased region" description="Basic and acidic residues" evidence="1">
    <location>
        <begin position="49"/>
        <end position="69"/>
    </location>
</feature>
<evidence type="ECO:0000256" key="1">
    <source>
        <dbReference type="SAM" id="MobiDB-lite"/>
    </source>
</evidence>